<dbReference type="InterPro" id="IPR018719">
    <property type="entry name" value="DUF2243_membrane"/>
</dbReference>
<keyword evidence="1" id="KW-1133">Transmembrane helix</keyword>
<keyword evidence="3" id="KW-1185">Reference proteome</keyword>
<keyword evidence="1" id="KW-0472">Membrane</keyword>
<sequence length="149" mass="16073">MRTSALAAGVIGAAVMAAVDEIVFHQLLGWHHFYDRSTPTAGLLSDGLLHAAELLALVGGFFWFADLRRRGDLVPSAAWGGALLGAGAFQLFDGLVNHKVFRLHQVRYGVDVLPYDLVWNSAGALLLVVGAVITRRAARRHRSPAHPRG</sequence>
<dbReference type="Proteomes" id="UP001596220">
    <property type="component" value="Unassembled WGS sequence"/>
</dbReference>
<reference evidence="3" key="1">
    <citation type="journal article" date="2019" name="Int. J. Syst. Evol. Microbiol.">
        <title>The Global Catalogue of Microorganisms (GCM) 10K type strain sequencing project: providing services to taxonomists for standard genome sequencing and annotation.</title>
        <authorList>
            <consortium name="The Broad Institute Genomics Platform"/>
            <consortium name="The Broad Institute Genome Sequencing Center for Infectious Disease"/>
            <person name="Wu L."/>
            <person name="Ma J."/>
        </authorList>
    </citation>
    <scope>NUCLEOTIDE SEQUENCE [LARGE SCALE GENOMIC DNA]</scope>
    <source>
        <strain evidence="3">CGMCC 4.7246</strain>
    </source>
</reference>
<name>A0ABW1P7A6_9PSEU</name>
<dbReference type="EMBL" id="JBHSQO010000017">
    <property type="protein sequence ID" value="MFC6091321.1"/>
    <property type="molecule type" value="Genomic_DNA"/>
</dbReference>
<dbReference type="Pfam" id="PF10002">
    <property type="entry name" value="DUF2243"/>
    <property type="match status" value="1"/>
</dbReference>
<feature type="transmembrane region" description="Helical" evidence="1">
    <location>
        <begin position="77"/>
        <end position="97"/>
    </location>
</feature>
<evidence type="ECO:0000313" key="3">
    <source>
        <dbReference type="Proteomes" id="UP001596220"/>
    </source>
</evidence>
<keyword evidence="1" id="KW-0812">Transmembrane</keyword>
<dbReference type="RefSeq" id="WP_380637521.1">
    <property type="nucleotide sequence ID" value="NZ_JBHSQO010000017.1"/>
</dbReference>
<evidence type="ECO:0000256" key="1">
    <source>
        <dbReference type="SAM" id="Phobius"/>
    </source>
</evidence>
<feature type="transmembrane region" description="Helical" evidence="1">
    <location>
        <begin position="41"/>
        <end position="65"/>
    </location>
</feature>
<evidence type="ECO:0000313" key="2">
    <source>
        <dbReference type="EMBL" id="MFC6091321.1"/>
    </source>
</evidence>
<comment type="caution">
    <text evidence="2">The sequence shown here is derived from an EMBL/GenBank/DDBJ whole genome shotgun (WGS) entry which is preliminary data.</text>
</comment>
<proteinExistence type="predicted"/>
<protein>
    <submittedName>
        <fullName evidence="2">DUF2243 domain-containing protein</fullName>
    </submittedName>
</protein>
<organism evidence="2 3">
    <name type="scientific">Saccharothrix lopnurensis</name>
    <dbReference type="NCBI Taxonomy" id="1670621"/>
    <lineage>
        <taxon>Bacteria</taxon>
        <taxon>Bacillati</taxon>
        <taxon>Actinomycetota</taxon>
        <taxon>Actinomycetes</taxon>
        <taxon>Pseudonocardiales</taxon>
        <taxon>Pseudonocardiaceae</taxon>
        <taxon>Saccharothrix</taxon>
    </lineage>
</organism>
<gene>
    <name evidence="2" type="ORF">ACFP3R_18755</name>
</gene>
<feature type="transmembrane region" description="Helical" evidence="1">
    <location>
        <begin position="117"/>
        <end position="134"/>
    </location>
</feature>
<accession>A0ABW1P7A6</accession>